<dbReference type="GO" id="GO:0016899">
    <property type="term" value="F:oxidoreductase activity, acting on the CH-OH group of donors, oxygen as acceptor"/>
    <property type="evidence" value="ECO:0007669"/>
    <property type="project" value="InterPro"/>
</dbReference>
<comment type="caution">
    <text evidence="1">The sequence shown here is derived from an EMBL/GenBank/DDBJ whole genome shotgun (WGS) entry which is preliminary data.</text>
</comment>
<dbReference type="PANTHER" id="PTHR43762">
    <property type="entry name" value="L-GULONOLACTONE OXIDASE"/>
    <property type="match status" value="1"/>
</dbReference>
<dbReference type="InterPro" id="IPR010031">
    <property type="entry name" value="FAD_lactone_oxidase-like"/>
</dbReference>
<proteinExistence type="predicted"/>
<dbReference type="PANTHER" id="PTHR43762:SF1">
    <property type="entry name" value="D-ARABINONO-1,4-LACTONE OXIDASE"/>
    <property type="match status" value="1"/>
</dbReference>
<sequence length="114" mass="13490">MSPAYSSSEDDIFSWVGIIMYLPTMDARQRKQITEEFFHYRHLTQARLWDQYSAYEHWAKIEVPKDKDELAVLQARLRKRFPVDAYNKARNELDPNRILSNNVLEKLFPVAGTV</sequence>
<accession>A0AAW2TMK0</accession>
<reference evidence="1" key="2">
    <citation type="journal article" date="2024" name="Plant">
        <title>Genomic evolution and insights into agronomic trait innovations of Sesamum species.</title>
        <authorList>
            <person name="Miao H."/>
            <person name="Wang L."/>
            <person name="Qu L."/>
            <person name="Liu H."/>
            <person name="Sun Y."/>
            <person name="Le M."/>
            <person name="Wang Q."/>
            <person name="Wei S."/>
            <person name="Zheng Y."/>
            <person name="Lin W."/>
            <person name="Duan Y."/>
            <person name="Cao H."/>
            <person name="Xiong S."/>
            <person name="Wang X."/>
            <person name="Wei L."/>
            <person name="Li C."/>
            <person name="Ma Q."/>
            <person name="Ju M."/>
            <person name="Zhao R."/>
            <person name="Li G."/>
            <person name="Mu C."/>
            <person name="Tian Q."/>
            <person name="Mei H."/>
            <person name="Zhang T."/>
            <person name="Gao T."/>
            <person name="Zhang H."/>
        </authorList>
    </citation>
    <scope>NUCLEOTIDE SEQUENCE</scope>
    <source>
        <strain evidence="1">G02</strain>
    </source>
</reference>
<name>A0AAW2TMK0_SESRA</name>
<protein>
    <submittedName>
        <fullName evidence="1">L-galactono-1,4-lactone dehydrogenase, mitochondrial</fullName>
    </submittedName>
</protein>
<gene>
    <name evidence="1" type="ORF">Sradi_2125400</name>
</gene>
<evidence type="ECO:0000313" key="1">
    <source>
        <dbReference type="EMBL" id="KAL0404846.1"/>
    </source>
</evidence>
<reference evidence="1" key="1">
    <citation type="submission" date="2020-06" db="EMBL/GenBank/DDBJ databases">
        <authorList>
            <person name="Li T."/>
            <person name="Hu X."/>
            <person name="Zhang T."/>
            <person name="Song X."/>
            <person name="Zhang H."/>
            <person name="Dai N."/>
            <person name="Sheng W."/>
            <person name="Hou X."/>
            <person name="Wei L."/>
        </authorList>
    </citation>
    <scope>NUCLEOTIDE SEQUENCE</scope>
    <source>
        <strain evidence="1">G02</strain>
        <tissue evidence="1">Leaf</tissue>
    </source>
</reference>
<dbReference type="AlphaFoldDB" id="A0AAW2TMK0"/>
<organism evidence="1">
    <name type="scientific">Sesamum radiatum</name>
    <name type="common">Black benniseed</name>
    <dbReference type="NCBI Taxonomy" id="300843"/>
    <lineage>
        <taxon>Eukaryota</taxon>
        <taxon>Viridiplantae</taxon>
        <taxon>Streptophyta</taxon>
        <taxon>Embryophyta</taxon>
        <taxon>Tracheophyta</taxon>
        <taxon>Spermatophyta</taxon>
        <taxon>Magnoliopsida</taxon>
        <taxon>eudicotyledons</taxon>
        <taxon>Gunneridae</taxon>
        <taxon>Pentapetalae</taxon>
        <taxon>asterids</taxon>
        <taxon>lamiids</taxon>
        <taxon>Lamiales</taxon>
        <taxon>Pedaliaceae</taxon>
        <taxon>Sesamum</taxon>
    </lineage>
</organism>
<dbReference type="EMBL" id="JACGWJ010000008">
    <property type="protein sequence ID" value="KAL0404846.1"/>
    <property type="molecule type" value="Genomic_DNA"/>
</dbReference>